<accession>M0QDT1</accession>
<reference evidence="5 6" key="1">
    <citation type="submission" date="2013-01" db="EMBL/GenBank/DDBJ databases">
        <title>Whole genome shotgun sequence of Gordonia soli NBRC 108243.</title>
        <authorList>
            <person name="Isaki-Nakamura S."/>
            <person name="Hosoyama A."/>
            <person name="Tsuchikane K."/>
            <person name="Ando Y."/>
            <person name="Baba S."/>
            <person name="Ohji S."/>
            <person name="Hamada M."/>
            <person name="Tamura T."/>
            <person name="Yamazoe A."/>
            <person name="Yamazaki S."/>
            <person name="Fujita N."/>
        </authorList>
    </citation>
    <scope>NUCLEOTIDE SEQUENCE [LARGE SCALE GENOMIC DNA]</scope>
    <source>
        <strain evidence="5 6">NBRC 108243</strain>
    </source>
</reference>
<dbReference type="GO" id="GO:0006534">
    <property type="term" value="P:cysteine metabolic process"/>
    <property type="evidence" value="ECO:0007669"/>
    <property type="project" value="UniProtKB-ARBA"/>
</dbReference>
<dbReference type="AlphaFoldDB" id="M0QDT1"/>
<evidence type="ECO:0000256" key="1">
    <source>
        <dbReference type="ARBA" id="ARBA00001933"/>
    </source>
</evidence>
<evidence type="ECO:0000313" key="5">
    <source>
        <dbReference type="EMBL" id="GAC66735.1"/>
    </source>
</evidence>
<dbReference type="CDD" id="cd01561">
    <property type="entry name" value="CBS_like"/>
    <property type="match status" value="1"/>
</dbReference>
<dbReference type="InterPro" id="IPR050214">
    <property type="entry name" value="Cys_Synth/Cystath_Beta-Synth"/>
</dbReference>
<dbReference type="eggNOG" id="COG0031">
    <property type="taxonomic scope" value="Bacteria"/>
</dbReference>
<keyword evidence="3" id="KW-0663">Pyridoxal phosphate</keyword>
<dbReference type="EMBL" id="BANX01000003">
    <property type="protein sequence ID" value="GAC66735.1"/>
    <property type="molecule type" value="Genomic_DNA"/>
</dbReference>
<dbReference type="FunFam" id="3.40.50.1100:FF:000003">
    <property type="entry name" value="Cystathionine beta-synthase"/>
    <property type="match status" value="1"/>
</dbReference>
<dbReference type="Proteomes" id="UP000011666">
    <property type="component" value="Unassembled WGS sequence"/>
</dbReference>
<name>M0QDT1_9ACTN</name>
<dbReference type="Gene3D" id="3.40.50.1100">
    <property type="match status" value="2"/>
</dbReference>
<protein>
    <submittedName>
        <fullName evidence="5">Cystathionine beta-synthase</fullName>
    </submittedName>
</protein>
<dbReference type="SUPFAM" id="SSF53686">
    <property type="entry name" value="Tryptophan synthase beta subunit-like PLP-dependent enzymes"/>
    <property type="match status" value="1"/>
</dbReference>
<dbReference type="OrthoDB" id="9805733at2"/>
<dbReference type="InterPro" id="IPR036052">
    <property type="entry name" value="TrpB-like_PALP_sf"/>
</dbReference>
<keyword evidence="6" id="KW-1185">Reference proteome</keyword>
<feature type="domain" description="Tryptophan synthase beta chain-like PALP" evidence="4">
    <location>
        <begin position="16"/>
        <end position="311"/>
    </location>
</feature>
<dbReference type="Pfam" id="PF00291">
    <property type="entry name" value="PALP"/>
    <property type="match status" value="1"/>
</dbReference>
<evidence type="ECO:0000256" key="2">
    <source>
        <dbReference type="ARBA" id="ARBA00007103"/>
    </source>
</evidence>
<dbReference type="GO" id="GO:0044272">
    <property type="term" value="P:sulfur compound biosynthetic process"/>
    <property type="evidence" value="ECO:0007669"/>
    <property type="project" value="UniProtKB-ARBA"/>
</dbReference>
<organism evidence="5 6">
    <name type="scientific">Gordonia soli NBRC 108243</name>
    <dbReference type="NCBI Taxonomy" id="1223545"/>
    <lineage>
        <taxon>Bacteria</taxon>
        <taxon>Bacillati</taxon>
        <taxon>Actinomycetota</taxon>
        <taxon>Actinomycetes</taxon>
        <taxon>Mycobacteriales</taxon>
        <taxon>Gordoniaceae</taxon>
        <taxon>Gordonia</taxon>
    </lineage>
</organism>
<dbReference type="GO" id="GO:0009069">
    <property type="term" value="P:serine family amino acid metabolic process"/>
    <property type="evidence" value="ECO:0007669"/>
    <property type="project" value="UniProtKB-ARBA"/>
</dbReference>
<sequence length="508" mass="52621">MGVDPSTAGGVYDSVLDAIGHTPLIRVNRLATGSAHVYLKLEDRNPGGGSKDRAAREMVLAAERSGDLRPGSTIVEGTSGNTGIGLALIGAVRDYRVVAVVPDKTSVEKIDLLRAYGAEVVITPGGRPVGHPEHVRTIAARLAAEIPGGWLAGQYDNPANPAAHHKTTGPEVWAQTGGAVTHFVAGIGTGGTVSGAGRFLHEVSGGAVRVVGADPVNSTYSGGDGRAFYVESVGHYRHPDTIDDELPASYHPEVLDEIVTISDREAIDTLRDLARLEGILVGGSGGVAAAAALRVAQRATAPAVVVALIPDSGRNYLSKYHQPEWRARWGFGADGIRTDRGSADDHPRVVGELVSDGYVGIPTSVRRGDIAAHARGLPELPVHLDRAGSDTVAAEIVGSVPTSITDGVVDDPIESTSVGALLRPPPPFAGYDEPLVGVATRLSGDEYTDRVVVVTRDGRAVGTVAVTELRAAAVPAAVGTAELAAAAPGVGADFLDHPNSFEHEVRTR</sequence>
<dbReference type="PANTHER" id="PTHR10314">
    <property type="entry name" value="CYSTATHIONINE BETA-SYNTHASE"/>
    <property type="match status" value="1"/>
</dbReference>
<dbReference type="InterPro" id="IPR001926">
    <property type="entry name" value="TrpB-like_PALP"/>
</dbReference>
<proteinExistence type="inferred from homology"/>
<dbReference type="STRING" id="1223545.GS4_03_01830"/>
<evidence type="ECO:0000256" key="3">
    <source>
        <dbReference type="ARBA" id="ARBA00022898"/>
    </source>
</evidence>
<evidence type="ECO:0000259" key="4">
    <source>
        <dbReference type="Pfam" id="PF00291"/>
    </source>
</evidence>
<comment type="cofactor">
    <cofactor evidence="1">
        <name>pyridoxal 5'-phosphate</name>
        <dbReference type="ChEBI" id="CHEBI:597326"/>
    </cofactor>
</comment>
<gene>
    <name evidence="5" type="primary">cbs</name>
    <name evidence="5" type="ORF">GS4_03_01830</name>
</gene>
<evidence type="ECO:0000313" key="6">
    <source>
        <dbReference type="Proteomes" id="UP000011666"/>
    </source>
</evidence>
<comment type="caution">
    <text evidence="5">The sequence shown here is derived from an EMBL/GenBank/DDBJ whole genome shotgun (WGS) entry which is preliminary data.</text>
</comment>
<comment type="similarity">
    <text evidence="2">Belongs to the cysteine synthase/cystathionine beta-synthase family.</text>
</comment>